<dbReference type="RefSeq" id="WP_270024934.1">
    <property type="nucleotide sequence ID" value="NZ_JAPDDP010000014.1"/>
</dbReference>
<evidence type="ECO:0000313" key="2">
    <source>
        <dbReference type="EMBL" id="MDA0180619.1"/>
    </source>
</evidence>
<keyword evidence="1" id="KW-0812">Transmembrane</keyword>
<organism evidence="2 3">
    <name type="scientific">Solirubrobacter phytolaccae</name>
    <dbReference type="NCBI Taxonomy" id="1404360"/>
    <lineage>
        <taxon>Bacteria</taxon>
        <taxon>Bacillati</taxon>
        <taxon>Actinomycetota</taxon>
        <taxon>Thermoleophilia</taxon>
        <taxon>Solirubrobacterales</taxon>
        <taxon>Solirubrobacteraceae</taxon>
        <taxon>Solirubrobacter</taxon>
    </lineage>
</organism>
<evidence type="ECO:0000256" key="1">
    <source>
        <dbReference type="SAM" id="Phobius"/>
    </source>
</evidence>
<feature type="transmembrane region" description="Helical" evidence="1">
    <location>
        <begin position="38"/>
        <end position="61"/>
    </location>
</feature>
<sequence>MIWQLVTVGNLLTALTYSVIAVMLAVRLRRTGQLSLRANPLGVAMMLVFGTVAVRSAWTGAQMLLPLIGVEHQAALALRDAYTVASVPLPFIAAAAGLMFLWLRRRADEETGPASLYPDHALQRHRALEINDNIVQGLLAARELDALGQEAEAREVLADTLAHAQRMMGELLDGDVRPGALRRTAAA</sequence>
<feature type="transmembrane region" description="Helical" evidence="1">
    <location>
        <begin position="6"/>
        <end position="26"/>
    </location>
</feature>
<evidence type="ECO:0000313" key="3">
    <source>
        <dbReference type="Proteomes" id="UP001147653"/>
    </source>
</evidence>
<proteinExistence type="predicted"/>
<accession>A0A9X3S743</accession>
<dbReference type="EMBL" id="JAPDDP010000014">
    <property type="protein sequence ID" value="MDA0180619.1"/>
    <property type="molecule type" value="Genomic_DNA"/>
</dbReference>
<dbReference type="AlphaFoldDB" id="A0A9X3S743"/>
<keyword evidence="3" id="KW-1185">Reference proteome</keyword>
<feature type="transmembrane region" description="Helical" evidence="1">
    <location>
        <begin position="81"/>
        <end position="103"/>
    </location>
</feature>
<protein>
    <submittedName>
        <fullName evidence="2">Uncharacterized protein</fullName>
    </submittedName>
</protein>
<comment type="caution">
    <text evidence="2">The sequence shown here is derived from an EMBL/GenBank/DDBJ whole genome shotgun (WGS) entry which is preliminary data.</text>
</comment>
<name>A0A9X3S743_9ACTN</name>
<keyword evidence="1" id="KW-0472">Membrane</keyword>
<dbReference type="Proteomes" id="UP001147653">
    <property type="component" value="Unassembled WGS sequence"/>
</dbReference>
<keyword evidence="1" id="KW-1133">Transmembrane helix</keyword>
<gene>
    <name evidence="2" type="ORF">OJ997_09980</name>
</gene>
<reference evidence="2" key="1">
    <citation type="submission" date="2022-10" db="EMBL/GenBank/DDBJ databases">
        <title>The WGS of Solirubrobacter phytolaccae KCTC 29190.</title>
        <authorList>
            <person name="Jiang Z."/>
        </authorList>
    </citation>
    <scope>NUCLEOTIDE SEQUENCE</scope>
    <source>
        <strain evidence="2">KCTC 29190</strain>
    </source>
</reference>